<keyword evidence="3" id="KW-1185">Reference proteome</keyword>
<gene>
    <name evidence="2" type="ORF">BDZ90DRAFT_229584</name>
</gene>
<dbReference type="RefSeq" id="XP_025365180.1">
    <property type="nucleotide sequence ID" value="XM_025505127.1"/>
</dbReference>
<dbReference type="PANTHER" id="PTHR35517">
    <property type="entry name" value="PROTEIN ARGININE N-METHYLTRANSFERASE SFM1"/>
    <property type="match status" value="1"/>
</dbReference>
<dbReference type="CDD" id="cd18090">
    <property type="entry name" value="Arginine_MT_Sfm1"/>
    <property type="match status" value="1"/>
</dbReference>
<feature type="region of interest" description="Disordered" evidence="1">
    <location>
        <begin position="189"/>
        <end position="208"/>
    </location>
</feature>
<dbReference type="Proteomes" id="UP000245884">
    <property type="component" value="Unassembled WGS sequence"/>
</dbReference>
<dbReference type="AlphaFoldDB" id="A0A316V0P3"/>
<name>A0A316V0P3_9BASI</name>
<evidence type="ECO:0000313" key="2">
    <source>
        <dbReference type="EMBL" id="PWN30568.1"/>
    </source>
</evidence>
<accession>A0A316V0P3</accession>
<dbReference type="PANTHER" id="PTHR35517:SF1">
    <property type="entry name" value="PROTEIN ARGININE N-METHYLTRANSFERASE SFM1"/>
    <property type="match status" value="1"/>
</dbReference>
<organism evidence="2 3">
    <name type="scientific">Jaminaea rosea</name>
    <dbReference type="NCBI Taxonomy" id="1569628"/>
    <lineage>
        <taxon>Eukaryota</taxon>
        <taxon>Fungi</taxon>
        <taxon>Dikarya</taxon>
        <taxon>Basidiomycota</taxon>
        <taxon>Ustilaginomycotina</taxon>
        <taxon>Exobasidiomycetes</taxon>
        <taxon>Microstromatales</taxon>
        <taxon>Microstromatales incertae sedis</taxon>
        <taxon>Jaminaea</taxon>
    </lineage>
</organism>
<dbReference type="OrthoDB" id="373498at2759"/>
<sequence>MTSQAHSPPRRPEYVIEHMEEDDPDAPSVFPSWALLEYRHMLSLVGPGSTVHFTSLSSASVESLRKALKEDEGKGERANFELHTASITTLAKQRGIGMEQICLLDPRAPLCLHASDAGLYPRPSSASSSSEVDGPFTHFLFGGILGDDPPRDRTGSLRALGFPRRHLGAVQMTTDTALGVTRRIVEDGMGMGNKEDEGGAERGSGPKGTLEWVAQPELKFGRGESVTMPFRYMRDPHAPAIAEPQPLLPPGMREHIKADLDRGFDF</sequence>
<dbReference type="EMBL" id="KZ819662">
    <property type="protein sequence ID" value="PWN30568.1"/>
    <property type="molecule type" value="Genomic_DNA"/>
</dbReference>
<protein>
    <recommendedName>
        <fullName evidence="4">DUF431-domain-containing protein</fullName>
    </recommendedName>
</protein>
<dbReference type="GeneID" id="37026950"/>
<dbReference type="InterPro" id="IPR007364">
    <property type="entry name" value="SFM1-like"/>
</dbReference>
<reference evidence="2 3" key="1">
    <citation type="journal article" date="2018" name="Mol. Biol. Evol.">
        <title>Broad Genomic Sampling Reveals a Smut Pathogenic Ancestry of the Fungal Clade Ustilaginomycotina.</title>
        <authorList>
            <person name="Kijpornyongpan T."/>
            <person name="Mondo S.J."/>
            <person name="Barry K."/>
            <person name="Sandor L."/>
            <person name="Lee J."/>
            <person name="Lipzen A."/>
            <person name="Pangilinan J."/>
            <person name="LaButti K."/>
            <person name="Hainaut M."/>
            <person name="Henrissat B."/>
            <person name="Grigoriev I.V."/>
            <person name="Spatafora J.W."/>
            <person name="Aime M.C."/>
        </authorList>
    </citation>
    <scope>NUCLEOTIDE SEQUENCE [LARGE SCALE GENOMIC DNA]</scope>
    <source>
        <strain evidence="2 3">MCA 5214</strain>
    </source>
</reference>
<evidence type="ECO:0000313" key="3">
    <source>
        <dbReference type="Proteomes" id="UP000245884"/>
    </source>
</evidence>
<evidence type="ECO:0000256" key="1">
    <source>
        <dbReference type="SAM" id="MobiDB-lite"/>
    </source>
</evidence>
<dbReference type="Pfam" id="PF04252">
    <property type="entry name" value="SFM1-like"/>
    <property type="match status" value="1"/>
</dbReference>
<evidence type="ECO:0008006" key="4">
    <source>
        <dbReference type="Google" id="ProtNLM"/>
    </source>
</evidence>
<proteinExistence type="predicted"/>
<dbReference type="GO" id="GO:0035241">
    <property type="term" value="F:protein-arginine omega-N monomethyltransferase activity"/>
    <property type="evidence" value="ECO:0007669"/>
    <property type="project" value="TreeGrafter"/>
</dbReference>